<evidence type="ECO:0000313" key="3">
    <source>
        <dbReference type="Proteomes" id="UP001520654"/>
    </source>
</evidence>
<protein>
    <submittedName>
        <fullName evidence="2">Uncharacterized protein</fullName>
    </submittedName>
</protein>
<comment type="caution">
    <text evidence="2">The sequence shown here is derived from an EMBL/GenBank/DDBJ whole genome shotgun (WGS) entry which is preliminary data.</text>
</comment>
<keyword evidence="3" id="KW-1185">Reference proteome</keyword>
<proteinExistence type="predicted"/>
<gene>
    <name evidence="2" type="ORF">K7B10_07735</name>
</gene>
<sequence length="207" mass="22528">MSVLASHHSPDGRTSFFVLHDRTATWGIPGEPQLIALHLTRDTPARTFTADFVRLPLVSMAQSWLIKRGCPTDAIGLPEGTGSRPADETTVALERRLIGDGDNFAVLFSYTEDDGPKPEITGVLLRALDELAPYPYRVLLEEVDIDTWTHTLREGGFETFEAADAWLEDRDTPLPAPPALRASVARTPGAPARPPAPVTGPNPGRSR</sequence>
<accession>A0ABS8E0R1</accession>
<organism evidence="2 3">
    <name type="scientific">Streptomyces flavotricini</name>
    <dbReference type="NCBI Taxonomy" id="66888"/>
    <lineage>
        <taxon>Bacteria</taxon>
        <taxon>Bacillati</taxon>
        <taxon>Actinomycetota</taxon>
        <taxon>Actinomycetes</taxon>
        <taxon>Kitasatosporales</taxon>
        <taxon>Streptomycetaceae</taxon>
        <taxon>Streptomyces</taxon>
    </lineage>
</organism>
<dbReference type="Proteomes" id="UP001520654">
    <property type="component" value="Unassembled WGS sequence"/>
</dbReference>
<feature type="region of interest" description="Disordered" evidence="1">
    <location>
        <begin position="170"/>
        <end position="207"/>
    </location>
</feature>
<evidence type="ECO:0000256" key="1">
    <source>
        <dbReference type="SAM" id="MobiDB-lite"/>
    </source>
</evidence>
<name>A0ABS8E0R1_9ACTN</name>
<reference evidence="2 3" key="1">
    <citation type="submission" date="2021-08" db="EMBL/GenBank/DDBJ databases">
        <title>Genomic Architecture of Streptomyces flavotricini NGL1 and Streptomyces erythrochromogenes HMS4 With Differential Plant Beneficial attributes and laccase production capabilities.</title>
        <authorList>
            <person name="Salwan R."/>
            <person name="Kaur R."/>
            <person name="Sharma V."/>
        </authorList>
    </citation>
    <scope>NUCLEOTIDE SEQUENCE [LARGE SCALE GENOMIC DNA]</scope>
    <source>
        <strain evidence="2 3">NGL1</strain>
    </source>
</reference>
<feature type="compositionally biased region" description="Pro residues" evidence="1">
    <location>
        <begin position="191"/>
        <end position="200"/>
    </location>
</feature>
<evidence type="ECO:0000313" key="2">
    <source>
        <dbReference type="EMBL" id="MCC0094675.1"/>
    </source>
</evidence>
<dbReference type="EMBL" id="JAINUL010000001">
    <property type="protein sequence ID" value="MCC0094675.1"/>
    <property type="molecule type" value="Genomic_DNA"/>
</dbReference>